<dbReference type="EMBL" id="ANIZ01003857">
    <property type="protein sequence ID" value="ETI30757.1"/>
    <property type="molecule type" value="Genomic_DNA"/>
</dbReference>
<dbReference type="HOGENOM" id="CLU_585926_0_0_1"/>
<name>V9DXL3_PHYNI</name>
<dbReference type="OrthoDB" id="143122at2759"/>
<dbReference type="Proteomes" id="UP000018721">
    <property type="component" value="Unassembled WGS sequence"/>
</dbReference>
<reference evidence="1 2" key="1">
    <citation type="submission" date="2013-11" db="EMBL/GenBank/DDBJ databases">
        <title>The Genome Sequence of Phytophthora parasitica P1569.</title>
        <authorList>
            <consortium name="The Broad Institute Genomics Platform"/>
            <person name="Russ C."/>
            <person name="Tyler B."/>
            <person name="Panabieres F."/>
            <person name="Shan W."/>
            <person name="Tripathy S."/>
            <person name="Grunwald N."/>
            <person name="Machado M."/>
            <person name="Johnson C.S."/>
            <person name="Arredondo F."/>
            <person name="Hong C."/>
            <person name="Coffey M."/>
            <person name="Young S.K."/>
            <person name="Zeng Q."/>
            <person name="Gargeya S."/>
            <person name="Fitzgerald M."/>
            <person name="Abouelleil A."/>
            <person name="Alvarado L."/>
            <person name="Chapman S.B."/>
            <person name="Gainer-Dewar J."/>
            <person name="Goldberg J."/>
            <person name="Griggs A."/>
            <person name="Gujja S."/>
            <person name="Hansen M."/>
            <person name="Howarth C."/>
            <person name="Imamovic A."/>
            <person name="Ireland A."/>
            <person name="Larimer J."/>
            <person name="McCowan C."/>
            <person name="Murphy C."/>
            <person name="Pearson M."/>
            <person name="Poon T.W."/>
            <person name="Priest M."/>
            <person name="Roberts A."/>
            <person name="Saif S."/>
            <person name="Shea T."/>
            <person name="Sykes S."/>
            <person name="Wortman J."/>
            <person name="Nusbaum C."/>
            <person name="Birren B."/>
        </authorList>
    </citation>
    <scope>NUCLEOTIDE SEQUENCE [LARGE SCALE GENOMIC DNA]</scope>
    <source>
        <strain evidence="1 2">P1569</strain>
    </source>
</reference>
<protein>
    <recommendedName>
        <fullName evidence="3">SWIM-type domain-containing protein</fullName>
    </recommendedName>
</protein>
<gene>
    <name evidence="1" type="ORF">F443_22143</name>
</gene>
<comment type="caution">
    <text evidence="1">The sequence shown here is derived from an EMBL/GenBank/DDBJ whole genome shotgun (WGS) entry which is preliminary data.</text>
</comment>
<evidence type="ECO:0000313" key="1">
    <source>
        <dbReference type="EMBL" id="ETI30757.1"/>
    </source>
</evidence>
<keyword evidence="2" id="KW-1185">Reference proteome</keyword>
<accession>V9DXL3</accession>
<dbReference type="eggNOG" id="ENOG502SQ7D">
    <property type="taxonomic scope" value="Eukaryota"/>
</dbReference>
<proteinExistence type="predicted"/>
<dbReference type="AlphaFoldDB" id="V9DXL3"/>
<sequence length="467" mass="53117">MKTWKKIVKTRKYGLNDIQQDEVENAIMKMMYSTTSAAFIRVRDDFEIFCNGLCPDICNKPCAEIFMYFQENRENCSDMWSNFGRGNYFTAGNTTTNRIESNWNQLKRLLGKKTRVDRTVAGLLQNQVNIVSHLLSSFRKFSVQSRPADTVPPFLQKVSAQLSNDTFVKVSAQWKLFMEKQKEARCVQQLPVQSKWKVLLPGTVWCVDVLTWSCTCLFYKSFRLPCQQIMMVASKGHGLGTLPAATVPDRWSMKEREALFDSLERNLIPLRQVINMVKSRPREFAAPSDHSPFKTVSCRPTDRRTVKYVRLKRKEQANMVVLSDTEKYARAVAVFEPLIEKLCTLSTIDYYQQMSKWKAVIENNIAESGAETTSATTVAQGDSDSDSFLDQLDYADAMAIIEAEQGLAMEVGSLGGRASAQKLLVASGSTVSQANWSEVSPRQYSRHFPQKLMWNCLGVDVKKRKPQ</sequence>
<organism evidence="1 2">
    <name type="scientific">Phytophthora nicotianae P1569</name>
    <dbReference type="NCBI Taxonomy" id="1317065"/>
    <lineage>
        <taxon>Eukaryota</taxon>
        <taxon>Sar</taxon>
        <taxon>Stramenopiles</taxon>
        <taxon>Oomycota</taxon>
        <taxon>Peronosporomycetes</taxon>
        <taxon>Peronosporales</taxon>
        <taxon>Peronosporaceae</taxon>
        <taxon>Phytophthora</taxon>
    </lineage>
</organism>
<dbReference type="PANTHER" id="PTHR31569">
    <property type="entry name" value="SWIM-TYPE DOMAIN-CONTAINING PROTEIN"/>
    <property type="match status" value="1"/>
</dbReference>
<dbReference type="InterPro" id="IPR052579">
    <property type="entry name" value="Zinc_finger_SWIM"/>
</dbReference>
<evidence type="ECO:0008006" key="3">
    <source>
        <dbReference type="Google" id="ProtNLM"/>
    </source>
</evidence>
<evidence type="ECO:0000313" key="2">
    <source>
        <dbReference type="Proteomes" id="UP000018721"/>
    </source>
</evidence>
<dbReference type="PANTHER" id="PTHR31569:SF4">
    <property type="entry name" value="SWIM-TYPE DOMAIN-CONTAINING PROTEIN"/>
    <property type="match status" value="1"/>
</dbReference>